<dbReference type="PROSITE" id="PS50109">
    <property type="entry name" value="HIS_KIN"/>
    <property type="match status" value="1"/>
</dbReference>
<protein>
    <recommendedName>
        <fullName evidence="3">histidine kinase</fullName>
        <ecNumber evidence="3">2.7.13.3</ecNumber>
    </recommendedName>
</protein>
<comment type="catalytic activity">
    <reaction evidence="1">
        <text>ATP + protein L-histidine = ADP + protein N-phospho-L-histidine.</text>
        <dbReference type="EC" id="2.7.13.3"/>
    </reaction>
</comment>
<dbReference type="InterPro" id="IPR011006">
    <property type="entry name" value="CheY-like_superfamily"/>
</dbReference>
<evidence type="ECO:0000313" key="16">
    <source>
        <dbReference type="EMBL" id="GAK55382.1"/>
    </source>
</evidence>
<keyword evidence="17" id="KW-1185">Reference proteome</keyword>
<dbReference type="GO" id="GO:0016020">
    <property type="term" value="C:membrane"/>
    <property type="evidence" value="ECO:0007669"/>
    <property type="project" value="UniProtKB-SubCell"/>
</dbReference>
<keyword evidence="9" id="KW-0902">Two-component regulatory system</keyword>
<evidence type="ECO:0000256" key="12">
    <source>
        <dbReference type="PROSITE-ProRule" id="PRU00169"/>
    </source>
</evidence>
<dbReference type="InterPro" id="IPR004358">
    <property type="entry name" value="Sig_transdc_His_kin-like_C"/>
</dbReference>
<evidence type="ECO:0000256" key="1">
    <source>
        <dbReference type="ARBA" id="ARBA00000085"/>
    </source>
</evidence>
<dbReference type="GO" id="GO:0000155">
    <property type="term" value="F:phosphorelay sensor kinase activity"/>
    <property type="evidence" value="ECO:0007669"/>
    <property type="project" value="InterPro"/>
</dbReference>
<feature type="domain" description="Histidine kinase" evidence="14">
    <location>
        <begin position="53"/>
        <end position="278"/>
    </location>
</feature>
<evidence type="ECO:0000256" key="7">
    <source>
        <dbReference type="ARBA" id="ARBA00022777"/>
    </source>
</evidence>
<dbReference type="FunFam" id="3.30.565.10:FF:000010">
    <property type="entry name" value="Sensor histidine kinase RcsC"/>
    <property type="match status" value="1"/>
</dbReference>
<evidence type="ECO:0000256" key="5">
    <source>
        <dbReference type="ARBA" id="ARBA00022679"/>
    </source>
</evidence>
<dbReference type="InterPro" id="IPR005467">
    <property type="entry name" value="His_kinase_dom"/>
</dbReference>
<evidence type="ECO:0000256" key="4">
    <source>
        <dbReference type="ARBA" id="ARBA00022553"/>
    </source>
</evidence>
<dbReference type="STRING" id="1499967.U27_02215"/>
<evidence type="ECO:0000256" key="3">
    <source>
        <dbReference type="ARBA" id="ARBA00012438"/>
    </source>
</evidence>
<keyword evidence="10" id="KW-0472">Membrane</keyword>
<evidence type="ECO:0000256" key="8">
    <source>
        <dbReference type="ARBA" id="ARBA00022840"/>
    </source>
</evidence>
<dbReference type="SUPFAM" id="SSF47384">
    <property type="entry name" value="Homodimeric domain of signal transducing histidine kinase"/>
    <property type="match status" value="1"/>
</dbReference>
<dbReference type="Pfam" id="PF02518">
    <property type="entry name" value="HATPase_c"/>
    <property type="match status" value="1"/>
</dbReference>
<evidence type="ECO:0000313" key="17">
    <source>
        <dbReference type="Proteomes" id="UP000030661"/>
    </source>
</evidence>
<keyword evidence="4 12" id="KW-0597">Phosphoprotein</keyword>
<dbReference type="Proteomes" id="UP000030661">
    <property type="component" value="Unassembled WGS sequence"/>
</dbReference>
<dbReference type="EMBL" id="DF820463">
    <property type="protein sequence ID" value="GAK55382.1"/>
    <property type="molecule type" value="Genomic_DNA"/>
</dbReference>
<dbReference type="InterPro" id="IPR036890">
    <property type="entry name" value="HATPase_C_sf"/>
</dbReference>
<keyword evidence="8" id="KW-0067">ATP-binding</keyword>
<evidence type="ECO:0000256" key="13">
    <source>
        <dbReference type="SAM" id="Coils"/>
    </source>
</evidence>
<name>A0A0S6WBR8_VECG1</name>
<dbReference type="FunFam" id="1.10.287.130:FF:000038">
    <property type="entry name" value="Sensory transduction histidine kinase"/>
    <property type="match status" value="1"/>
</dbReference>
<evidence type="ECO:0000256" key="9">
    <source>
        <dbReference type="ARBA" id="ARBA00023012"/>
    </source>
</evidence>
<evidence type="ECO:0000256" key="6">
    <source>
        <dbReference type="ARBA" id="ARBA00022741"/>
    </source>
</evidence>
<reference evidence="16" key="1">
    <citation type="journal article" date="2015" name="PeerJ">
        <title>First genomic representation of candidate bacterial phylum KSB3 points to enhanced environmental sensing as a trigger of wastewater bulking.</title>
        <authorList>
            <person name="Sekiguchi Y."/>
            <person name="Ohashi A."/>
            <person name="Parks D.H."/>
            <person name="Yamauchi T."/>
            <person name="Tyson G.W."/>
            <person name="Hugenholtz P."/>
        </authorList>
    </citation>
    <scope>NUCLEOTIDE SEQUENCE [LARGE SCALE GENOMIC DNA]</scope>
</reference>
<feature type="modified residue" description="4-aspartylphosphate" evidence="12">
    <location>
        <position position="351"/>
    </location>
</feature>
<dbReference type="CDD" id="cd16922">
    <property type="entry name" value="HATPase_EvgS-ArcB-TorS-like"/>
    <property type="match status" value="1"/>
</dbReference>
<dbReference type="EC" id="2.7.13.3" evidence="3"/>
<evidence type="ECO:0000259" key="15">
    <source>
        <dbReference type="PROSITE" id="PS50110"/>
    </source>
</evidence>
<dbReference type="PRINTS" id="PR00344">
    <property type="entry name" value="BCTRLSENSOR"/>
</dbReference>
<keyword evidence="5" id="KW-0808">Transferase</keyword>
<dbReference type="PANTHER" id="PTHR45339:SF1">
    <property type="entry name" value="HYBRID SIGNAL TRANSDUCTION HISTIDINE KINASE J"/>
    <property type="match status" value="1"/>
</dbReference>
<sequence length="511" mass="57809">MIGAYTGYRGRISAIERRNRVLEALVQERTRELAQAKEQAELASQAKSDFLSNMSHELRTPLNAILGYTQIFKRDRRLKPDQQEGIAVIHHSGEHLLDMINDILDLAKIEARTIALTESPFHLTAFLRNLMTLVQIRAQQKGLRLNSEFAENLPSVILGDEKRLRQILLNLLNNAIKFTAQGQVTLRATLIDNDQLSIATCQLICFEVADTGPGIPTEKLEHIFEPFYQLRRDRQAAEGAGLGLAISRQLARLMHGDLTVRSPVEQGAVFRLELPLPEAAPDVQPGYPSPRKIVGYKGPPQRLLIVDDQPENRHVLTGLLIPLGFQTCEATDGHDALQQLEAFRPHLILLDLVMPNLDGFEVIRCIRRRSEFGAIKIIAVSASVLEWDRAQSLSAGCDDFLPKPVQADQLFRALQQHLQLEWQLEVPDAEHSRATPTPEQHAPLMFPPADMLDALIMFAQAGQITEIKKLLAKIEQDESMYLPFVQHVRQLLDQFRFQDISSYLRKREREI</sequence>
<organism evidence="16">
    <name type="scientific">Vecturithrix granuli</name>
    <dbReference type="NCBI Taxonomy" id="1499967"/>
    <lineage>
        <taxon>Bacteria</taxon>
        <taxon>Candidatus Moduliflexota</taxon>
        <taxon>Candidatus Vecturitrichia</taxon>
        <taxon>Candidatus Vecturitrichales</taxon>
        <taxon>Candidatus Vecturitrichaceae</taxon>
        <taxon>Candidatus Vecturithrix</taxon>
    </lineage>
</organism>
<dbReference type="GO" id="GO:0005524">
    <property type="term" value="F:ATP binding"/>
    <property type="evidence" value="ECO:0007669"/>
    <property type="project" value="UniProtKB-KW"/>
</dbReference>
<proteinExistence type="predicted"/>
<evidence type="ECO:0000256" key="2">
    <source>
        <dbReference type="ARBA" id="ARBA00004370"/>
    </source>
</evidence>
<dbReference type="InterPro" id="IPR001789">
    <property type="entry name" value="Sig_transdc_resp-reg_receiver"/>
</dbReference>
<dbReference type="Gene3D" id="1.10.287.130">
    <property type="match status" value="1"/>
</dbReference>
<dbReference type="SUPFAM" id="SSF55874">
    <property type="entry name" value="ATPase domain of HSP90 chaperone/DNA topoisomerase II/histidine kinase"/>
    <property type="match status" value="1"/>
</dbReference>
<dbReference type="InterPro" id="IPR003661">
    <property type="entry name" value="HisK_dim/P_dom"/>
</dbReference>
<dbReference type="AlphaFoldDB" id="A0A0S6WBR8"/>
<evidence type="ECO:0000259" key="14">
    <source>
        <dbReference type="PROSITE" id="PS50109"/>
    </source>
</evidence>
<dbReference type="CDD" id="cd17546">
    <property type="entry name" value="REC_hyHK_CKI1_RcsC-like"/>
    <property type="match status" value="1"/>
</dbReference>
<dbReference type="PROSITE" id="PS50110">
    <property type="entry name" value="RESPONSE_REGULATORY"/>
    <property type="match status" value="1"/>
</dbReference>
<dbReference type="PANTHER" id="PTHR45339">
    <property type="entry name" value="HYBRID SIGNAL TRANSDUCTION HISTIDINE KINASE J"/>
    <property type="match status" value="1"/>
</dbReference>
<dbReference type="SUPFAM" id="SSF52172">
    <property type="entry name" value="CheY-like"/>
    <property type="match status" value="1"/>
</dbReference>
<dbReference type="SMART" id="SM00387">
    <property type="entry name" value="HATPase_c"/>
    <property type="match status" value="1"/>
</dbReference>
<keyword evidence="13" id="KW-0175">Coiled coil</keyword>
<dbReference type="SMART" id="SM00388">
    <property type="entry name" value="HisKA"/>
    <property type="match status" value="1"/>
</dbReference>
<dbReference type="HOGENOM" id="CLU_000445_114_15_0"/>
<dbReference type="InterPro" id="IPR003594">
    <property type="entry name" value="HATPase_dom"/>
</dbReference>
<accession>A0A0S6WBR8</accession>
<dbReference type="Gene3D" id="3.30.565.10">
    <property type="entry name" value="Histidine kinase-like ATPase, C-terminal domain"/>
    <property type="match status" value="1"/>
</dbReference>
<gene>
    <name evidence="16" type="ORF">U27_02215</name>
</gene>
<dbReference type="eggNOG" id="COG2205">
    <property type="taxonomic scope" value="Bacteria"/>
</dbReference>
<dbReference type="Gene3D" id="3.40.50.2300">
    <property type="match status" value="1"/>
</dbReference>
<comment type="subcellular location">
    <subcellularLocation>
        <location evidence="2">Membrane</location>
    </subcellularLocation>
</comment>
<feature type="domain" description="Response regulatory" evidence="15">
    <location>
        <begin position="302"/>
        <end position="418"/>
    </location>
</feature>
<dbReference type="SMART" id="SM00448">
    <property type="entry name" value="REC"/>
    <property type="match status" value="1"/>
</dbReference>
<keyword evidence="7 16" id="KW-0418">Kinase</keyword>
<evidence type="ECO:0000256" key="10">
    <source>
        <dbReference type="ARBA" id="ARBA00023136"/>
    </source>
</evidence>
<keyword evidence="11" id="KW-0131">Cell cycle</keyword>
<keyword evidence="6" id="KW-0547">Nucleotide-binding</keyword>
<dbReference type="Pfam" id="PF00072">
    <property type="entry name" value="Response_reg"/>
    <property type="match status" value="1"/>
</dbReference>
<dbReference type="InterPro" id="IPR036097">
    <property type="entry name" value="HisK_dim/P_sf"/>
</dbReference>
<dbReference type="CDD" id="cd00082">
    <property type="entry name" value="HisKA"/>
    <property type="match status" value="1"/>
</dbReference>
<evidence type="ECO:0000256" key="11">
    <source>
        <dbReference type="ARBA" id="ARBA00023306"/>
    </source>
</evidence>
<feature type="coiled-coil region" evidence="13">
    <location>
        <begin position="19"/>
        <end position="46"/>
    </location>
</feature>
<dbReference type="Pfam" id="PF00512">
    <property type="entry name" value="HisKA"/>
    <property type="match status" value="1"/>
</dbReference>